<evidence type="ECO:0000256" key="1">
    <source>
        <dbReference type="ARBA" id="ARBA00004116"/>
    </source>
</evidence>
<dbReference type="PANTHER" id="PTHR10426">
    <property type="entry name" value="STRICTOSIDINE SYNTHASE-RELATED"/>
    <property type="match status" value="1"/>
</dbReference>
<keyword evidence="3" id="KW-0926">Vacuole</keyword>
<feature type="domain" description="Strictosidine synthase conserved region" evidence="6">
    <location>
        <begin position="184"/>
        <end position="271"/>
    </location>
</feature>
<dbReference type="EMBL" id="OZ020096">
    <property type="protein sequence ID" value="CAK9256122.1"/>
    <property type="molecule type" value="Genomic_DNA"/>
</dbReference>
<dbReference type="Pfam" id="PF20067">
    <property type="entry name" value="SSL_N"/>
    <property type="match status" value="1"/>
</dbReference>
<organism evidence="7 8">
    <name type="scientific">Sphagnum jensenii</name>
    <dbReference type="NCBI Taxonomy" id="128206"/>
    <lineage>
        <taxon>Eukaryota</taxon>
        <taxon>Viridiplantae</taxon>
        <taxon>Streptophyta</taxon>
        <taxon>Embryophyta</taxon>
        <taxon>Bryophyta</taxon>
        <taxon>Sphagnophytina</taxon>
        <taxon>Sphagnopsida</taxon>
        <taxon>Sphagnales</taxon>
        <taxon>Sphagnaceae</taxon>
        <taxon>Sphagnum</taxon>
    </lineage>
</organism>
<evidence type="ECO:0000259" key="6">
    <source>
        <dbReference type="Pfam" id="PF03088"/>
    </source>
</evidence>
<evidence type="ECO:0000313" key="8">
    <source>
        <dbReference type="Proteomes" id="UP001497444"/>
    </source>
</evidence>
<dbReference type="InterPro" id="IPR011042">
    <property type="entry name" value="6-blade_b-propeller_TolB-like"/>
</dbReference>
<evidence type="ECO:0000256" key="4">
    <source>
        <dbReference type="ARBA" id="ARBA00023180"/>
    </source>
</evidence>
<proteinExistence type="inferred from homology"/>
<gene>
    <name evidence="7" type="ORF">CSSPJE1EN1_LOCUS1600</name>
</gene>
<evidence type="ECO:0000313" key="7">
    <source>
        <dbReference type="EMBL" id="CAK9256122.1"/>
    </source>
</evidence>
<keyword evidence="5" id="KW-0732">Signal</keyword>
<comment type="similarity">
    <text evidence="2">Belongs to the strictosidine synthase family.</text>
</comment>
<feature type="signal peptide" evidence="5">
    <location>
        <begin position="1"/>
        <end position="21"/>
    </location>
</feature>
<feature type="chain" id="PRO_5045120652" description="Strictosidine synthase conserved region domain-containing protein" evidence="5">
    <location>
        <begin position="22"/>
        <end position="399"/>
    </location>
</feature>
<evidence type="ECO:0000256" key="2">
    <source>
        <dbReference type="ARBA" id="ARBA00009191"/>
    </source>
</evidence>
<protein>
    <recommendedName>
        <fullName evidence="6">Strictosidine synthase conserved region domain-containing protein</fullName>
    </recommendedName>
</protein>
<comment type="subcellular location">
    <subcellularLocation>
        <location evidence="1">Vacuole</location>
    </subcellularLocation>
</comment>
<name>A0ABP0VRR7_9BRYO</name>
<dbReference type="Proteomes" id="UP001497444">
    <property type="component" value="Chromosome 1"/>
</dbReference>
<dbReference type="Gene3D" id="2.120.10.30">
    <property type="entry name" value="TolB, C-terminal domain"/>
    <property type="match status" value="1"/>
</dbReference>
<dbReference type="PANTHER" id="PTHR10426:SF106">
    <property type="entry name" value="PROTEIN STRICTOSIDINE SYNTHASE-LIKE 3"/>
    <property type="match status" value="1"/>
</dbReference>
<evidence type="ECO:0000256" key="5">
    <source>
        <dbReference type="SAM" id="SignalP"/>
    </source>
</evidence>
<dbReference type="SUPFAM" id="SSF63829">
    <property type="entry name" value="Calcium-dependent phosphotriesterase"/>
    <property type="match status" value="1"/>
</dbReference>
<keyword evidence="4" id="KW-0325">Glycoprotein</keyword>
<keyword evidence="8" id="KW-1185">Reference proteome</keyword>
<evidence type="ECO:0000256" key="3">
    <source>
        <dbReference type="ARBA" id="ARBA00022554"/>
    </source>
</evidence>
<accession>A0ABP0VRR7</accession>
<dbReference type="InterPro" id="IPR018119">
    <property type="entry name" value="Strictosidine_synth_cons-reg"/>
</dbReference>
<dbReference type="Pfam" id="PF03088">
    <property type="entry name" value="Str_synth"/>
    <property type="match status" value="1"/>
</dbReference>
<sequence>MAALTSFGFLLIAAAAWYVATDPFQHSVGNGVKHFEPQYIAAPTYDILQNFSRDTDSKLQKAELKWRGEFWGPESVTFDARGRGPYTGISDGRVMRYDGPELGWSTFAYTSRNRSDICTPKTPPAPDLAHEHICGRPLGLRFEKKTGNLWIADAYFGILKVGPEGGQAEPVITEIDGIPMRFSNDLDFDEDGVLYFTDSSTKWSRRQFFLSILEAEDTGRFLKYDPKKKEPTVLIKNLRFPNGVAVSKDGSFVVLCETRGGRLLRYWLKGEKKGTHEMFALLPGWPDNVRRNPNGDFWVAIHALRTTGDMYFGMFPWLRYLAVRFPIPQKYLYKLFTGRLHAMVICYGPDGSIKEVLEDQTGKVVQFVSEVEEHDGKLYLGSVLLPHLAVYTIPTSSDS</sequence>
<reference evidence="7 8" key="1">
    <citation type="submission" date="2024-02" db="EMBL/GenBank/DDBJ databases">
        <authorList>
            <consortium name="ELIXIR-Norway"/>
            <consortium name="Elixir Norway"/>
        </authorList>
    </citation>
    <scope>NUCLEOTIDE SEQUENCE [LARGE SCALE GENOMIC DNA]</scope>
</reference>